<keyword evidence="2 7" id="KW-0813">Transport</keyword>
<comment type="subcellular location">
    <subcellularLocation>
        <location evidence="1 7">Cell membrane</location>
        <topology evidence="1 7">Multi-pass membrane protein</topology>
    </subcellularLocation>
</comment>
<dbReference type="Proteomes" id="UP000647416">
    <property type="component" value="Unassembled WGS sequence"/>
</dbReference>
<proteinExistence type="inferred from homology"/>
<evidence type="ECO:0000259" key="8">
    <source>
        <dbReference type="PROSITE" id="PS50928"/>
    </source>
</evidence>
<dbReference type="EMBL" id="JACRTE010000010">
    <property type="protein sequence ID" value="MBC8596906.1"/>
    <property type="molecule type" value="Genomic_DNA"/>
</dbReference>
<sequence length="291" mass="32225">MEKDTVSRKIFVVINAVLLALVAILSLYPIIYCFLISISESDKVMGNVGFVWKPLGFSLAAYKTVLTNPNIGTGYLNTIFIVVVGTAVNMLLTSMAAYFLTRKMVLNKILMPMIVFTMYFNGGLVPSFLLVNNLGLYDKIFAVIIPTAISAYNLIVLKAGFATIPESLIESAELDGAGPWRTLFQIVIPLAKASLAVITLYYAVAHWNDWFNAQIYLQTPKKFPLQLVLRQILLENSGNEVADDLNSTRGERIAETVQYAIIMVATIPILCVYPFIQKYFEKGIMLGAVKG</sequence>
<evidence type="ECO:0000256" key="3">
    <source>
        <dbReference type="ARBA" id="ARBA00022475"/>
    </source>
</evidence>
<dbReference type="PANTHER" id="PTHR43744:SF9">
    <property type="entry name" value="POLYGALACTURONAN_RHAMNOGALACTURONAN TRANSPORT SYSTEM PERMEASE PROTEIN YTCP"/>
    <property type="match status" value="1"/>
</dbReference>
<feature type="transmembrane region" description="Helical" evidence="7">
    <location>
        <begin position="182"/>
        <end position="204"/>
    </location>
</feature>
<evidence type="ECO:0000256" key="7">
    <source>
        <dbReference type="RuleBase" id="RU363032"/>
    </source>
</evidence>
<feature type="transmembrane region" description="Helical" evidence="7">
    <location>
        <begin position="12"/>
        <end position="38"/>
    </location>
</feature>
<dbReference type="SUPFAM" id="SSF161098">
    <property type="entry name" value="MetI-like"/>
    <property type="match status" value="1"/>
</dbReference>
<evidence type="ECO:0000256" key="5">
    <source>
        <dbReference type="ARBA" id="ARBA00022989"/>
    </source>
</evidence>
<evidence type="ECO:0000256" key="4">
    <source>
        <dbReference type="ARBA" id="ARBA00022692"/>
    </source>
</evidence>
<feature type="transmembrane region" description="Helical" evidence="7">
    <location>
        <begin position="140"/>
        <end position="161"/>
    </location>
</feature>
<dbReference type="GO" id="GO:0005886">
    <property type="term" value="C:plasma membrane"/>
    <property type="evidence" value="ECO:0007669"/>
    <property type="project" value="UniProtKB-SubCell"/>
</dbReference>
<feature type="transmembrane region" description="Helical" evidence="7">
    <location>
        <begin position="79"/>
        <end position="101"/>
    </location>
</feature>
<name>A0A926F8X3_9FIRM</name>
<dbReference type="PROSITE" id="PS50928">
    <property type="entry name" value="ABC_TM1"/>
    <property type="match status" value="1"/>
</dbReference>
<evidence type="ECO:0000256" key="6">
    <source>
        <dbReference type="ARBA" id="ARBA00023136"/>
    </source>
</evidence>
<dbReference type="Pfam" id="PF00528">
    <property type="entry name" value="BPD_transp_1"/>
    <property type="match status" value="1"/>
</dbReference>
<dbReference type="RefSeq" id="WP_394354549.1">
    <property type="nucleotide sequence ID" value="NZ_JACRTE010000010.1"/>
</dbReference>
<dbReference type="InterPro" id="IPR000515">
    <property type="entry name" value="MetI-like"/>
</dbReference>
<evidence type="ECO:0000313" key="10">
    <source>
        <dbReference type="Proteomes" id="UP000647416"/>
    </source>
</evidence>
<gene>
    <name evidence="9" type="ORF">H8706_08505</name>
</gene>
<evidence type="ECO:0000256" key="2">
    <source>
        <dbReference type="ARBA" id="ARBA00022448"/>
    </source>
</evidence>
<evidence type="ECO:0000313" key="9">
    <source>
        <dbReference type="EMBL" id="MBC8596906.1"/>
    </source>
</evidence>
<keyword evidence="4 7" id="KW-0812">Transmembrane</keyword>
<keyword evidence="10" id="KW-1185">Reference proteome</keyword>
<protein>
    <submittedName>
        <fullName evidence="9">Carbohydrate ABC transporter permease</fullName>
    </submittedName>
</protein>
<comment type="caution">
    <text evidence="9">The sequence shown here is derived from an EMBL/GenBank/DDBJ whole genome shotgun (WGS) entry which is preliminary data.</text>
</comment>
<reference evidence="9" key="1">
    <citation type="submission" date="2020-08" db="EMBL/GenBank/DDBJ databases">
        <title>Genome public.</title>
        <authorList>
            <person name="Liu C."/>
            <person name="Sun Q."/>
        </authorList>
    </citation>
    <scope>NUCLEOTIDE SEQUENCE</scope>
    <source>
        <strain evidence="9">NSJ-50</strain>
    </source>
</reference>
<organism evidence="9 10">
    <name type="scientific">Qingrenia yutianensis</name>
    <dbReference type="NCBI Taxonomy" id="2763676"/>
    <lineage>
        <taxon>Bacteria</taxon>
        <taxon>Bacillati</taxon>
        <taxon>Bacillota</taxon>
        <taxon>Clostridia</taxon>
        <taxon>Eubacteriales</taxon>
        <taxon>Oscillospiraceae</taxon>
        <taxon>Qingrenia</taxon>
    </lineage>
</organism>
<dbReference type="InterPro" id="IPR035906">
    <property type="entry name" value="MetI-like_sf"/>
</dbReference>
<keyword evidence="6 7" id="KW-0472">Membrane</keyword>
<dbReference type="Gene3D" id="1.10.3720.10">
    <property type="entry name" value="MetI-like"/>
    <property type="match status" value="1"/>
</dbReference>
<dbReference type="PANTHER" id="PTHR43744">
    <property type="entry name" value="ABC TRANSPORTER PERMEASE PROTEIN MG189-RELATED-RELATED"/>
    <property type="match status" value="1"/>
</dbReference>
<accession>A0A926F8X3</accession>
<evidence type="ECO:0000256" key="1">
    <source>
        <dbReference type="ARBA" id="ARBA00004651"/>
    </source>
</evidence>
<feature type="transmembrane region" description="Helical" evidence="7">
    <location>
        <begin position="113"/>
        <end position="134"/>
    </location>
</feature>
<comment type="similarity">
    <text evidence="7">Belongs to the binding-protein-dependent transport system permease family.</text>
</comment>
<feature type="domain" description="ABC transmembrane type-1" evidence="8">
    <location>
        <begin position="75"/>
        <end position="270"/>
    </location>
</feature>
<dbReference type="CDD" id="cd06261">
    <property type="entry name" value="TM_PBP2"/>
    <property type="match status" value="1"/>
</dbReference>
<keyword evidence="5 7" id="KW-1133">Transmembrane helix</keyword>
<keyword evidence="3" id="KW-1003">Cell membrane</keyword>
<dbReference type="GO" id="GO:0055085">
    <property type="term" value="P:transmembrane transport"/>
    <property type="evidence" value="ECO:0007669"/>
    <property type="project" value="InterPro"/>
</dbReference>
<feature type="transmembrane region" description="Helical" evidence="7">
    <location>
        <begin position="257"/>
        <end position="276"/>
    </location>
</feature>
<dbReference type="AlphaFoldDB" id="A0A926F8X3"/>